<feature type="transmembrane region" description="Helical" evidence="12">
    <location>
        <begin position="233"/>
        <end position="249"/>
    </location>
</feature>
<evidence type="ECO:0000256" key="9">
    <source>
        <dbReference type="ARBA" id="ARBA00023065"/>
    </source>
</evidence>
<keyword evidence="11" id="KW-0739">Sodium transport</keyword>
<dbReference type="InterPro" id="IPR018422">
    <property type="entry name" value="Cation/H_exchanger_CPA1"/>
</dbReference>
<dbReference type="Proteomes" id="UP001560573">
    <property type="component" value="Unassembled WGS sequence"/>
</dbReference>
<keyword evidence="15" id="KW-1185">Reference proteome</keyword>
<dbReference type="PANTHER" id="PTHR10110:SF195">
    <property type="entry name" value="NA(+)_H(+) ANTIPORTER NHAS2"/>
    <property type="match status" value="1"/>
</dbReference>
<feature type="transmembrane region" description="Helical" evidence="12">
    <location>
        <begin position="171"/>
        <end position="188"/>
    </location>
</feature>
<feature type="transmembrane region" description="Helical" evidence="12">
    <location>
        <begin position="31"/>
        <end position="55"/>
    </location>
</feature>
<feature type="transmembrane region" description="Helical" evidence="12">
    <location>
        <begin position="6"/>
        <end position="24"/>
    </location>
</feature>
<evidence type="ECO:0000256" key="7">
    <source>
        <dbReference type="ARBA" id="ARBA00022989"/>
    </source>
</evidence>
<feature type="transmembrane region" description="Helical" evidence="12">
    <location>
        <begin position="99"/>
        <end position="122"/>
    </location>
</feature>
<accession>A0ABV3ZKZ0</accession>
<evidence type="ECO:0000256" key="4">
    <source>
        <dbReference type="ARBA" id="ARBA00022449"/>
    </source>
</evidence>
<comment type="caution">
    <text evidence="14">The sequence shown here is derived from an EMBL/GenBank/DDBJ whole genome shotgun (WGS) entry which is preliminary data.</text>
</comment>
<keyword evidence="4" id="KW-0050">Antiport</keyword>
<dbReference type="EMBL" id="JAULBC010000007">
    <property type="protein sequence ID" value="MEX6689761.1"/>
    <property type="molecule type" value="Genomic_DNA"/>
</dbReference>
<organism evidence="14 15">
    <name type="scientific">Danxiaibacter flavus</name>
    <dbReference type="NCBI Taxonomy" id="3049108"/>
    <lineage>
        <taxon>Bacteria</taxon>
        <taxon>Pseudomonadati</taxon>
        <taxon>Bacteroidota</taxon>
        <taxon>Chitinophagia</taxon>
        <taxon>Chitinophagales</taxon>
        <taxon>Chitinophagaceae</taxon>
        <taxon>Danxiaibacter</taxon>
    </lineage>
</organism>
<gene>
    <name evidence="14" type="ORF">QTN47_19805</name>
</gene>
<evidence type="ECO:0000256" key="1">
    <source>
        <dbReference type="ARBA" id="ARBA00004651"/>
    </source>
</evidence>
<keyword evidence="8" id="KW-0915">Sodium</keyword>
<comment type="subcellular location">
    <subcellularLocation>
        <location evidence="1">Cell membrane</location>
        <topology evidence="1">Multi-pass membrane protein</topology>
    </subcellularLocation>
</comment>
<feature type="transmembrane region" description="Helical" evidence="12">
    <location>
        <begin position="382"/>
        <end position="402"/>
    </location>
</feature>
<feature type="transmembrane region" description="Helical" evidence="12">
    <location>
        <begin position="317"/>
        <end position="338"/>
    </location>
</feature>
<comment type="similarity">
    <text evidence="2">Belongs to the monovalent cation:proton antiporter 1 (CPA1) transporter (TC 2.A.36) family.</text>
</comment>
<feature type="domain" description="Cation/H+ exchanger transmembrane" evidence="13">
    <location>
        <begin position="12"/>
        <end position="406"/>
    </location>
</feature>
<evidence type="ECO:0000256" key="11">
    <source>
        <dbReference type="ARBA" id="ARBA00023201"/>
    </source>
</evidence>
<evidence type="ECO:0000256" key="5">
    <source>
        <dbReference type="ARBA" id="ARBA00022475"/>
    </source>
</evidence>
<keyword evidence="5" id="KW-1003">Cell membrane</keyword>
<dbReference type="PANTHER" id="PTHR10110">
    <property type="entry name" value="SODIUM/HYDROGEN EXCHANGER"/>
    <property type="match status" value="1"/>
</dbReference>
<feature type="transmembrane region" description="Helical" evidence="12">
    <location>
        <begin position="350"/>
        <end position="370"/>
    </location>
</feature>
<keyword evidence="7 12" id="KW-1133">Transmembrane helix</keyword>
<evidence type="ECO:0000256" key="3">
    <source>
        <dbReference type="ARBA" id="ARBA00022448"/>
    </source>
</evidence>
<feature type="transmembrane region" description="Helical" evidence="12">
    <location>
        <begin position="128"/>
        <end position="150"/>
    </location>
</feature>
<evidence type="ECO:0000256" key="10">
    <source>
        <dbReference type="ARBA" id="ARBA00023136"/>
    </source>
</evidence>
<keyword evidence="10 12" id="KW-0472">Membrane</keyword>
<evidence type="ECO:0000256" key="12">
    <source>
        <dbReference type="SAM" id="Phobius"/>
    </source>
</evidence>
<feature type="transmembrane region" description="Helical" evidence="12">
    <location>
        <begin position="67"/>
        <end position="87"/>
    </location>
</feature>
<feature type="transmembrane region" description="Helical" evidence="12">
    <location>
        <begin position="255"/>
        <end position="271"/>
    </location>
</feature>
<feature type="transmembrane region" description="Helical" evidence="12">
    <location>
        <begin position="200"/>
        <end position="221"/>
    </location>
</feature>
<protein>
    <submittedName>
        <fullName evidence="14">Sodium:proton antiporter</fullName>
    </submittedName>
</protein>
<evidence type="ECO:0000256" key="8">
    <source>
        <dbReference type="ARBA" id="ARBA00023053"/>
    </source>
</evidence>
<sequence length="419" mass="46998">MDLYNTFSIVIVLAAFTAFINQRFFKLPNAIGVMIIAAILSLLLLLTSNIFPVLFRDSFKLLQTVNFSQLLISILLNFLLFAGTIRIRITDLHQHQLSVILFSTLSVVISTFIVGFLMYIILQALHMNVPLLQCLLFGALISPTDPVSVLSILKDAKMSKSLETKIAGESLFNDGVALLLFFTILRSVHDPGASITIKEISYIFFKEAVGGLVLGVVLGFIALRTVKGIDDHNIEVMITLAVVMGGYLLAKKLNVSAPLTMVAAGIFIGNYGKKYAMSPVSRDYLDKFWELIEEILNVILFALIGFEILFIKHFQYYWVAGIASIGIVLFARFISLWLPSFVIRLREKMNLYILWFLTWGGLRGGISIALALSLSQGLHKDLFLFTTYCVVLFSIVVQGLSIERLARRQRRKLQRKLEV</sequence>
<evidence type="ECO:0000313" key="15">
    <source>
        <dbReference type="Proteomes" id="UP001560573"/>
    </source>
</evidence>
<reference evidence="14 15" key="1">
    <citation type="submission" date="2023-07" db="EMBL/GenBank/DDBJ databases">
        <authorList>
            <person name="Lian W.-H."/>
        </authorList>
    </citation>
    <scope>NUCLEOTIDE SEQUENCE [LARGE SCALE GENOMIC DNA]</scope>
    <source>
        <strain evidence="14 15">SYSU DXS3180</strain>
    </source>
</reference>
<evidence type="ECO:0000313" key="14">
    <source>
        <dbReference type="EMBL" id="MEX6689761.1"/>
    </source>
</evidence>
<evidence type="ECO:0000259" key="13">
    <source>
        <dbReference type="Pfam" id="PF00999"/>
    </source>
</evidence>
<dbReference type="Pfam" id="PF00999">
    <property type="entry name" value="Na_H_Exchanger"/>
    <property type="match status" value="1"/>
</dbReference>
<evidence type="ECO:0000256" key="2">
    <source>
        <dbReference type="ARBA" id="ARBA00007367"/>
    </source>
</evidence>
<name>A0ABV3ZKZ0_9BACT</name>
<dbReference type="RefSeq" id="WP_369331169.1">
    <property type="nucleotide sequence ID" value="NZ_JAULBC010000007.1"/>
</dbReference>
<feature type="transmembrane region" description="Helical" evidence="12">
    <location>
        <begin position="291"/>
        <end position="311"/>
    </location>
</feature>
<dbReference type="Gene3D" id="6.10.140.1330">
    <property type="match status" value="1"/>
</dbReference>
<keyword evidence="9" id="KW-0406">Ion transport</keyword>
<evidence type="ECO:0000256" key="6">
    <source>
        <dbReference type="ARBA" id="ARBA00022692"/>
    </source>
</evidence>
<dbReference type="InterPro" id="IPR006153">
    <property type="entry name" value="Cation/H_exchanger_TM"/>
</dbReference>
<keyword evidence="3" id="KW-0813">Transport</keyword>
<proteinExistence type="inferred from homology"/>
<keyword evidence="6 12" id="KW-0812">Transmembrane</keyword>